<reference evidence="1 3" key="1">
    <citation type="submission" date="2016-10" db="EMBL/GenBank/DDBJ databases">
        <authorList>
            <person name="Varghese N."/>
            <person name="Submissions S."/>
        </authorList>
    </citation>
    <scope>NUCLEOTIDE SEQUENCE [LARGE SCALE GENOMIC DNA]</scope>
    <source>
        <strain evidence="1 3">DSM 19299</strain>
    </source>
</reference>
<name>A0A2X2VA16_CHRJE</name>
<sequence length="79" mass="9826">MILEINNNRVIYKAHVTKEKDFYIFRLLRCDGFRDYYEPYNFGRFTCSLQCRLKYYKDFKDRIFNNDNSPRVFKTITKM</sequence>
<gene>
    <name evidence="2" type="ORF">NCTC13492_01241</name>
    <name evidence="1" type="ORF">SAMN05421542_1984</name>
</gene>
<evidence type="ECO:0000313" key="3">
    <source>
        <dbReference type="Proteomes" id="UP000199426"/>
    </source>
</evidence>
<dbReference type="EMBL" id="FNEG01000003">
    <property type="protein sequence ID" value="SDI84102.1"/>
    <property type="molecule type" value="Genomic_DNA"/>
</dbReference>
<evidence type="ECO:0000313" key="2">
    <source>
        <dbReference type="EMBL" id="SQB27652.1"/>
    </source>
</evidence>
<dbReference type="Proteomes" id="UP000199426">
    <property type="component" value="Unassembled WGS sequence"/>
</dbReference>
<accession>A0A2X2VA16</accession>
<evidence type="ECO:0000313" key="1">
    <source>
        <dbReference type="EMBL" id="SDI84102.1"/>
    </source>
</evidence>
<proteinExistence type="predicted"/>
<organism evidence="2 4">
    <name type="scientific">Chryseobacterium jejuense</name>
    <dbReference type="NCBI Taxonomy" id="445960"/>
    <lineage>
        <taxon>Bacteria</taxon>
        <taxon>Pseudomonadati</taxon>
        <taxon>Bacteroidota</taxon>
        <taxon>Flavobacteriia</taxon>
        <taxon>Flavobacteriales</taxon>
        <taxon>Weeksellaceae</taxon>
        <taxon>Chryseobacterium group</taxon>
        <taxon>Chryseobacterium</taxon>
    </lineage>
</organism>
<protein>
    <submittedName>
        <fullName evidence="2">Uncharacterized protein</fullName>
    </submittedName>
</protein>
<dbReference type="AlphaFoldDB" id="A0A2X2VA16"/>
<dbReference type="EMBL" id="UAWB01000002">
    <property type="protein sequence ID" value="SQB27652.1"/>
    <property type="molecule type" value="Genomic_DNA"/>
</dbReference>
<reference evidence="2 4" key="2">
    <citation type="submission" date="2018-06" db="EMBL/GenBank/DDBJ databases">
        <authorList>
            <consortium name="Pathogen Informatics"/>
            <person name="Doyle S."/>
        </authorList>
    </citation>
    <scope>NUCLEOTIDE SEQUENCE [LARGE SCALE GENOMIC DNA]</scope>
    <source>
        <strain evidence="2 4">NCTC13492</strain>
    </source>
</reference>
<keyword evidence="3" id="KW-1185">Reference proteome</keyword>
<dbReference type="Proteomes" id="UP000251670">
    <property type="component" value="Unassembled WGS sequence"/>
</dbReference>
<evidence type="ECO:0000313" key="4">
    <source>
        <dbReference type="Proteomes" id="UP000251670"/>
    </source>
</evidence>